<keyword evidence="6" id="KW-0963">Cytoplasm</keyword>
<evidence type="ECO:0000313" key="18">
    <source>
        <dbReference type="Proteomes" id="UP000034350"/>
    </source>
</evidence>
<evidence type="ECO:0000256" key="4">
    <source>
        <dbReference type="ARBA" id="ARBA00011209"/>
    </source>
</evidence>
<dbReference type="InterPro" id="IPR040659">
    <property type="entry name" value="PhetRS_B1"/>
</dbReference>
<comment type="catalytic activity">
    <reaction evidence="15">
        <text>tRNA(Phe) + L-phenylalanine + ATP = L-phenylalanyl-tRNA(Phe) + AMP + diphosphate + H(+)</text>
        <dbReference type="Rhea" id="RHEA:19413"/>
        <dbReference type="Rhea" id="RHEA-COMP:9668"/>
        <dbReference type="Rhea" id="RHEA-COMP:9699"/>
        <dbReference type="ChEBI" id="CHEBI:15378"/>
        <dbReference type="ChEBI" id="CHEBI:30616"/>
        <dbReference type="ChEBI" id="CHEBI:33019"/>
        <dbReference type="ChEBI" id="CHEBI:58095"/>
        <dbReference type="ChEBI" id="CHEBI:78442"/>
        <dbReference type="ChEBI" id="CHEBI:78531"/>
        <dbReference type="ChEBI" id="CHEBI:456215"/>
        <dbReference type="EC" id="6.1.1.20"/>
    </reaction>
</comment>
<dbReference type="GO" id="GO:0003723">
    <property type="term" value="F:RNA binding"/>
    <property type="evidence" value="ECO:0007669"/>
    <property type="project" value="InterPro"/>
</dbReference>
<dbReference type="PROSITE" id="PS51483">
    <property type="entry name" value="B5"/>
    <property type="match status" value="1"/>
</dbReference>
<evidence type="ECO:0000256" key="11">
    <source>
        <dbReference type="ARBA" id="ARBA00022842"/>
    </source>
</evidence>
<evidence type="ECO:0000256" key="9">
    <source>
        <dbReference type="ARBA" id="ARBA00022741"/>
    </source>
</evidence>
<dbReference type="Pfam" id="PF03483">
    <property type="entry name" value="B3_4"/>
    <property type="match status" value="1"/>
</dbReference>
<comment type="caution">
    <text evidence="17">The sequence shown here is derived from an EMBL/GenBank/DDBJ whole genome shotgun (WGS) entry which is preliminary data.</text>
</comment>
<dbReference type="InterPro" id="IPR045864">
    <property type="entry name" value="aa-tRNA-synth_II/BPL/LPL"/>
</dbReference>
<keyword evidence="11" id="KW-0460">Magnesium</keyword>
<dbReference type="Gene3D" id="3.30.56.10">
    <property type="match status" value="2"/>
</dbReference>
<dbReference type="NCBIfam" id="TIGR00471">
    <property type="entry name" value="pheT_arch"/>
    <property type="match status" value="1"/>
</dbReference>
<dbReference type="GeneID" id="36319499"/>
<name>A0A0F9WDD4_9MICR</name>
<comment type="subcellular location">
    <subcellularLocation>
        <location evidence="2">Cytoplasm</location>
    </subcellularLocation>
</comment>
<keyword evidence="10" id="KW-0067">ATP-binding</keyword>
<dbReference type="CDD" id="cd00769">
    <property type="entry name" value="PheRS_beta_core"/>
    <property type="match status" value="1"/>
</dbReference>
<gene>
    <name evidence="17" type="ORF">AAJ76_2100027669</name>
</gene>
<dbReference type="AlphaFoldDB" id="A0A0F9WDD4"/>
<dbReference type="GO" id="GO:0005524">
    <property type="term" value="F:ATP binding"/>
    <property type="evidence" value="ECO:0007669"/>
    <property type="project" value="UniProtKB-KW"/>
</dbReference>
<dbReference type="EMBL" id="JPQZ01000021">
    <property type="protein sequence ID" value="KKO75446.1"/>
    <property type="molecule type" value="Genomic_DNA"/>
</dbReference>
<dbReference type="InterPro" id="IPR004531">
    <property type="entry name" value="Phe-tRNA-synth_IIc_bsu_arc_euk"/>
</dbReference>
<dbReference type="Pfam" id="PF18262">
    <property type="entry name" value="PhetRS_B1"/>
    <property type="match status" value="1"/>
</dbReference>
<dbReference type="Pfam" id="PF03484">
    <property type="entry name" value="B5"/>
    <property type="match status" value="1"/>
</dbReference>
<keyword evidence="7" id="KW-0436">Ligase</keyword>
<dbReference type="SUPFAM" id="SSF46955">
    <property type="entry name" value="Putative DNA-binding domain"/>
    <property type="match status" value="2"/>
</dbReference>
<evidence type="ECO:0000256" key="15">
    <source>
        <dbReference type="ARBA" id="ARBA00049255"/>
    </source>
</evidence>
<comment type="subunit">
    <text evidence="4">Tetramer of two alpha and two beta subunits.</text>
</comment>
<dbReference type="Gene3D" id="3.30.930.10">
    <property type="entry name" value="Bira Bifunctional Protein, Domain 2"/>
    <property type="match status" value="1"/>
</dbReference>
<dbReference type="SUPFAM" id="SSF56037">
    <property type="entry name" value="PheT/TilS domain"/>
    <property type="match status" value="1"/>
</dbReference>
<evidence type="ECO:0000256" key="13">
    <source>
        <dbReference type="ARBA" id="ARBA00023146"/>
    </source>
</evidence>
<accession>A0A0F9WDD4</accession>
<dbReference type="EC" id="6.1.1.20" evidence="5"/>
<dbReference type="InterPro" id="IPR009061">
    <property type="entry name" value="DNA-bd_dom_put_sf"/>
</dbReference>
<evidence type="ECO:0000256" key="14">
    <source>
        <dbReference type="ARBA" id="ARBA00033189"/>
    </source>
</evidence>
<dbReference type="OrthoDB" id="1698572at2759"/>
<dbReference type="GO" id="GO:0006432">
    <property type="term" value="P:phenylalanyl-tRNA aminoacylation"/>
    <property type="evidence" value="ECO:0007669"/>
    <property type="project" value="InterPro"/>
</dbReference>
<evidence type="ECO:0000256" key="1">
    <source>
        <dbReference type="ARBA" id="ARBA00001946"/>
    </source>
</evidence>
<evidence type="ECO:0000256" key="10">
    <source>
        <dbReference type="ARBA" id="ARBA00022840"/>
    </source>
</evidence>
<comment type="cofactor">
    <cofactor evidence="1">
        <name>Mg(2+)</name>
        <dbReference type="ChEBI" id="CHEBI:18420"/>
    </cofactor>
</comment>
<evidence type="ECO:0000256" key="8">
    <source>
        <dbReference type="ARBA" id="ARBA00022723"/>
    </source>
</evidence>
<dbReference type="InterPro" id="IPR005147">
    <property type="entry name" value="tRNA_synthase_B5-dom"/>
</dbReference>
<dbReference type="SMART" id="SM00873">
    <property type="entry name" value="B3_4"/>
    <property type="match status" value="1"/>
</dbReference>
<reference evidence="17 18" key="1">
    <citation type="journal article" date="2015" name="Environ. Microbiol.">
        <title>Genome analyses suggest the presence of polyploidy and recent human-driven expansions in eight global populations of the honeybee pathogen Nosema ceranae.</title>
        <authorList>
            <person name="Pelin A."/>
            <person name="Selman M."/>
            <person name="Aris-Brosou S."/>
            <person name="Farinelli L."/>
            <person name="Corradi N."/>
        </authorList>
    </citation>
    <scope>NUCLEOTIDE SEQUENCE [LARGE SCALE GENOMIC DNA]</scope>
    <source>
        <strain evidence="17 18">PA08 1199</strain>
    </source>
</reference>
<dbReference type="VEuPathDB" id="MicrosporidiaDB:AAJ76_2100027669"/>
<dbReference type="Gene3D" id="3.50.40.10">
    <property type="entry name" value="Phenylalanyl-trna Synthetase, Chain B, domain 3"/>
    <property type="match status" value="1"/>
</dbReference>
<evidence type="ECO:0000313" key="17">
    <source>
        <dbReference type="EMBL" id="KKO75446.1"/>
    </source>
</evidence>
<dbReference type="InterPro" id="IPR041616">
    <property type="entry name" value="PheRS_beta_core"/>
</dbReference>
<sequence>MPTISVKKREIEKLLGKSYDSETFSDILFNYGLEIDECIEESDDITYKIEIPANRYDLLCAEGLNYALQSYLFEKVFEDINLQSSEYTIFKQHFGNRSCVAAAIIKNYKFDKYSYDSFISYQEKLCGNLGRNRSLVSMGTHDLDTISWPVTYKSIKKTELKFAPLNCTKEINDLEMHFKDDKNIGKYLQYVDNDNYIVFMDAKGHILSVPPVINSNRTKISVNTTNILVEVTGTNTYKVNTCLKMILSAFRTDNMCQVNIISDKQEILEIKDKSYLLSIDEVYKELNINISVIDLSDLLIKMMYKTNIIDDKHLNVTVPSVRQDVLHKADLIEDIAICYGFNNINMVMPDINTIGSENRINKFSDKLRLEMCMLGFTEVYTMVLVSKSDNIFGDNSAVVSNYKSLECEAVRSSLYPGLMKAVSSNLHCKIPIKIFEVGDVVFLDSESDVGARNRRYLSCLYVGNKSHLEDVQGPMTVILEKCGIKDYKFERMDDEKKYLKNQSAVLKINDKIFGSIGVCNGDVLNKYKIPYSGSMFELDIESIFDTFFN</sequence>
<proteinExistence type="inferred from homology"/>
<dbReference type="RefSeq" id="XP_024331188.1">
    <property type="nucleotide sequence ID" value="XM_024474574.1"/>
</dbReference>
<dbReference type="InterPro" id="IPR020825">
    <property type="entry name" value="Phe-tRNA_synthase-like_B3/B4"/>
</dbReference>
<dbReference type="InterPro" id="IPR045060">
    <property type="entry name" value="Phe-tRNA-ligase_IIc_bsu"/>
</dbReference>
<comment type="similarity">
    <text evidence="3">Belongs to the phenylalanyl-tRNA synthetase beta subunit family. Type 2 subfamily.</text>
</comment>
<evidence type="ECO:0000256" key="5">
    <source>
        <dbReference type="ARBA" id="ARBA00012814"/>
    </source>
</evidence>
<evidence type="ECO:0000256" key="2">
    <source>
        <dbReference type="ARBA" id="ARBA00004496"/>
    </source>
</evidence>
<dbReference type="GO" id="GO:0009328">
    <property type="term" value="C:phenylalanine-tRNA ligase complex"/>
    <property type="evidence" value="ECO:0007669"/>
    <property type="project" value="TreeGrafter"/>
</dbReference>
<keyword evidence="12" id="KW-0648">Protein biosynthesis</keyword>
<evidence type="ECO:0000256" key="12">
    <source>
        <dbReference type="ARBA" id="ARBA00022917"/>
    </source>
</evidence>
<dbReference type="VEuPathDB" id="MicrosporidiaDB:G9O61_00g014760"/>
<dbReference type="Pfam" id="PF17759">
    <property type="entry name" value="tRNA_synthFbeta"/>
    <property type="match status" value="1"/>
</dbReference>
<dbReference type="InterPro" id="IPR005146">
    <property type="entry name" value="B3/B4_tRNA-bd"/>
</dbReference>
<keyword evidence="9" id="KW-0547">Nucleotide-binding</keyword>
<keyword evidence="8" id="KW-0479">Metal-binding</keyword>
<dbReference type="Proteomes" id="UP000034350">
    <property type="component" value="Unassembled WGS sequence"/>
</dbReference>
<dbReference type="PANTHER" id="PTHR10947">
    <property type="entry name" value="PHENYLALANYL-TRNA SYNTHETASE BETA CHAIN AND LEUCINE-RICH REPEAT-CONTAINING PROTEIN 47"/>
    <property type="match status" value="1"/>
</dbReference>
<evidence type="ECO:0000256" key="3">
    <source>
        <dbReference type="ARBA" id="ARBA00007438"/>
    </source>
</evidence>
<dbReference type="VEuPathDB" id="MicrosporidiaDB:NCER_101490"/>
<dbReference type="SMART" id="SM00874">
    <property type="entry name" value="B5"/>
    <property type="match status" value="1"/>
</dbReference>
<dbReference type="GO" id="GO:0004826">
    <property type="term" value="F:phenylalanine-tRNA ligase activity"/>
    <property type="evidence" value="ECO:0007669"/>
    <property type="project" value="UniProtKB-EC"/>
</dbReference>
<dbReference type="SUPFAM" id="SSF55681">
    <property type="entry name" value="Class II aaRS and biotin synthetases"/>
    <property type="match status" value="1"/>
</dbReference>
<evidence type="ECO:0000256" key="6">
    <source>
        <dbReference type="ARBA" id="ARBA00022490"/>
    </source>
</evidence>
<dbReference type="PANTHER" id="PTHR10947:SF0">
    <property type="entry name" value="PHENYLALANINE--TRNA LIGASE BETA SUBUNIT"/>
    <property type="match status" value="1"/>
</dbReference>
<keyword evidence="18" id="KW-1185">Reference proteome</keyword>
<keyword evidence="13 17" id="KW-0030">Aminoacyl-tRNA synthetase</keyword>
<protein>
    <recommendedName>
        <fullName evidence="5">phenylalanine--tRNA ligase</fullName>
        <ecNumber evidence="5">6.1.1.20</ecNumber>
    </recommendedName>
    <alternativeName>
        <fullName evidence="14">Phenylalanyl-tRNA synthetase beta subunit</fullName>
    </alternativeName>
</protein>
<evidence type="ECO:0000259" key="16">
    <source>
        <dbReference type="PROSITE" id="PS51483"/>
    </source>
</evidence>
<dbReference type="GO" id="GO:0000287">
    <property type="term" value="F:magnesium ion binding"/>
    <property type="evidence" value="ECO:0007669"/>
    <property type="project" value="InterPro"/>
</dbReference>
<organism evidence="17 18">
    <name type="scientific">Vairimorpha ceranae</name>
    <dbReference type="NCBI Taxonomy" id="40302"/>
    <lineage>
        <taxon>Eukaryota</taxon>
        <taxon>Fungi</taxon>
        <taxon>Fungi incertae sedis</taxon>
        <taxon>Microsporidia</taxon>
        <taxon>Nosematidae</taxon>
        <taxon>Vairimorpha</taxon>
    </lineage>
</organism>
<feature type="domain" description="B5" evidence="16">
    <location>
        <begin position="270"/>
        <end position="346"/>
    </location>
</feature>
<evidence type="ECO:0000256" key="7">
    <source>
        <dbReference type="ARBA" id="ARBA00022598"/>
    </source>
</evidence>